<proteinExistence type="predicted"/>
<reference evidence="1" key="1">
    <citation type="journal article" date="2015" name="Nature">
        <title>Complex archaea that bridge the gap between prokaryotes and eukaryotes.</title>
        <authorList>
            <person name="Spang A."/>
            <person name="Saw J.H."/>
            <person name="Jorgensen S.L."/>
            <person name="Zaremba-Niedzwiedzka K."/>
            <person name="Martijn J."/>
            <person name="Lind A.E."/>
            <person name="van Eijk R."/>
            <person name="Schleper C."/>
            <person name="Guy L."/>
            <person name="Ettema T.J."/>
        </authorList>
    </citation>
    <scope>NUCLEOTIDE SEQUENCE</scope>
</reference>
<dbReference type="AlphaFoldDB" id="A0A0F9DMZ1"/>
<sequence length="65" mass="7571">MEMTEEERLIFEQEVREKIAAEELEKKANQPEVATEEELKKAYTPKNIVSSLTSNANLFKYLSLH</sequence>
<protein>
    <submittedName>
        <fullName evidence="1">Uncharacterized protein</fullName>
    </submittedName>
</protein>
<accession>A0A0F9DMZ1</accession>
<gene>
    <name evidence="1" type="ORF">LCGC14_2178620</name>
</gene>
<name>A0A0F9DMZ1_9ZZZZ</name>
<comment type="caution">
    <text evidence="1">The sequence shown here is derived from an EMBL/GenBank/DDBJ whole genome shotgun (WGS) entry which is preliminary data.</text>
</comment>
<dbReference type="EMBL" id="LAZR01028283">
    <property type="protein sequence ID" value="KKL63089.1"/>
    <property type="molecule type" value="Genomic_DNA"/>
</dbReference>
<evidence type="ECO:0000313" key="1">
    <source>
        <dbReference type="EMBL" id="KKL63089.1"/>
    </source>
</evidence>
<organism evidence="1">
    <name type="scientific">marine sediment metagenome</name>
    <dbReference type="NCBI Taxonomy" id="412755"/>
    <lineage>
        <taxon>unclassified sequences</taxon>
        <taxon>metagenomes</taxon>
        <taxon>ecological metagenomes</taxon>
    </lineage>
</organism>